<evidence type="ECO:0000313" key="2">
    <source>
        <dbReference type="EMBL" id="KKZ59793.1"/>
    </source>
</evidence>
<dbReference type="AlphaFoldDB" id="A0A0M3G9M9"/>
<keyword evidence="1" id="KW-0812">Transmembrane</keyword>
<dbReference type="PATRIC" id="fig|726.54.peg.157"/>
<sequence>MNEYKIAHLEMIQGVINRMGNNSFIIKGWAVTLVSGLFAVSIENYKIAFISLVPIFLFWWLDTFFLYQERLFRELYKDIILKDDSNFKFSMEVSGYYSNIDSFCKTLFSKTLCYFYGSILLIAIIFIIYLNPIFEHINIFFLDNFYLCIKTN</sequence>
<dbReference type="EMBL" id="LCTK01000003">
    <property type="protein sequence ID" value="KKZ59793.1"/>
    <property type="molecule type" value="Genomic_DNA"/>
</dbReference>
<feature type="transmembrane region" description="Helical" evidence="1">
    <location>
        <begin position="113"/>
        <end position="134"/>
    </location>
</feature>
<organism evidence="2 3">
    <name type="scientific">Haemophilus haemolyticus</name>
    <dbReference type="NCBI Taxonomy" id="726"/>
    <lineage>
        <taxon>Bacteria</taxon>
        <taxon>Pseudomonadati</taxon>
        <taxon>Pseudomonadota</taxon>
        <taxon>Gammaproteobacteria</taxon>
        <taxon>Pasteurellales</taxon>
        <taxon>Pasteurellaceae</taxon>
        <taxon>Haemophilus</taxon>
    </lineage>
</organism>
<feature type="transmembrane region" description="Helical" evidence="1">
    <location>
        <begin position="48"/>
        <end position="67"/>
    </location>
</feature>
<keyword evidence="1" id="KW-1133">Transmembrane helix</keyword>
<dbReference type="RefSeq" id="WP_046952617.1">
    <property type="nucleotide sequence ID" value="NZ_CP031238.1"/>
</dbReference>
<evidence type="ECO:0000313" key="3">
    <source>
        <dbReference type="Proteomes" id="UP000034750"/>
    </source>
</evidence>
<feature type="transmembrane region" description="Helical" evidence="1">
    <location>
        <begin position="24"/>
        <end position="42"/>
    </location>
</feature>
<evidence type="ECO:0000256" key="1">
    <source>
        <dbReference type="SAM" id="Phobius"/>
    </source>
</evidence>
<comment type="caution">
    <text evidence="2">The sequence shown here is derived from an EMBL/GenBank/DDBJ whole genome shotgun (WGS) entry which is preliminary data.</text>
</comment>
<protein>
    <submittedName>
        <fullName evidence="2">Uncharacterized protein</fullName>
    </submittedName>
</protein>
<proteinExistence type="predicted"/>
<name>A0A0M3G9M9_HAEHA</name>
<dbReference type="Proteomes" id="UP000034750">
    <property type="component" value="Unassembled WGS sequence"/>
</dbReference>
<accession>A0A0M3G9M9</accession>
<reference evidence="2 3" key="1">
    <citation type="submission" date="2015-05" db="EMBL/GenBank/DDBJ databases">
        <title>Comparative analyses of the lipooligosaccharides from nottypeable Haemophilus influenzae and Haemophilus haemolyticus.</title>
        <authorList>
            <person name="Post D.M.B."/>
            <person name="Ketterer M.R."/>
            <person name="Coffin J.E."/>
            <person name="Reinders L.M."/>
            <person name="Munson R.S.Jr."/>
            <person name="Bair T.B."/>
            <person name="Murphy T.F."/>
            <person name="Foster E."/>
            <person name="Gibson B.W."/>
            <person name="Apicella M.A."/>
        </authorList>
    </citation>
    <scope>NUCLEOTIDE SEQUENCE [LARGE SCALE GENOMIC DNA]</scope>
    <source>
        <strain evidence="2 3">11P18</strain>
    </source>
</reference>
<gene>
    <name evidence="2" type="ORF">AAX18_00790</name>
</gene>
<keyword evidence="1" id="KW-0472">Membrane</keyword>